<reference evidence="9" key="1">
    <citation type="journal article" date="2019" name="Nat. Commun.">
        <title>Expansion of phycobilisome linker gene families in mesophilic red algae.</title>
        <authorList>
            <person name="Lee J."/>
            <person name="Kim D."/>
            <person name="Bhattacharya D."/>
            <person name="Yoon H.S."/>
        </authorList>
    </citation>
    <scope>NUCLEOTIDE SEQUENCE [LARGE SCALE GENOMIC DNA]</scope>
    <source>
        <strain evidence="9">CCMP 1328</strain>
    </source>
</reference>
<dbReference type="GO" id="GO:0008270">
    <property type="term" value="F:zinc ion binding"/>
    <property type="evidence" value="ECO:0007669"/>
    <property type="project" value="UniProtKB-KW"/>
</dbReference>
<dbReference type="InterPro" id="IPR001878">
    <property type="entry name" value="Znf_CCHC"/>
</dbReference>
<evidence type="ECO:0000259" key="6">
    <source>
        <dbReference type="PROSITE" id="PS50158"/>
    </source>
</evidence>
<dbReference type="InterPro" id="IPR001584">
    <property type="entry name" value="Integrase_cat-core"/>
</dbReference>
<evidence type="ECO:0000256" key="2">
    <source>
        <dbReference type="ARBA" id="ARBA00022723"/>
    </source>
</evidence>
<dbReference type="InterPro" id="IPR001005">
    <property type="entry name" value="SANT/Myb"/>
</dbReference>
<sequence length="1451" mass="159089">MAFYYNPHHGAASTSHEVMSPAYVLRADCANYPTWSIRMKLMLCQKEVWGVVGGGISVESDGFSIKDEKAKGLIGALVDEMLMHVVADAGSSKEAWERLEGMSKSAAPTYERELRRNLANFGEHAGKAVGELLGLMTMLRRELGALGVELSEPEYVHALFEALPDDFAAAEQAWIAGGGVAGIESIQSMLLAIERQVGRRKGAAIGGAHERSLFAGQTDAQRSNVRRAKFDGSCWDCGKSGHTRRNCTRRARGNATATEEEGGTKSNEIAMFALNTVKRSYADAVRGGKRLWILDSGASAHMTGCVQLLSNVRPCNHKIRTANNGEMEATAAGDAQVEGLHLRNVLYVPGLALDLISIPKLAAEGAKVMFEEGKCLVEDKGETTVSTLRDGLYALSAKDHSPMSAGGISSQLLHERLCHPYDRSLPCEICILAKSTRRSFPPNDSRASVPLEVLHSDVLEVTPRGAKGERYLVTLVDDATGLSACTPIHRKSQTGAVLMAMVSMMETACKQQTKTLRTDRGTEYMNFAVREWAAARDISLRPSPAYVPEMNGRAERFNRTLLEKVRAVVLAKNISKDLWPELAPAVCYVLNRSMNSRGQIPIAVACGESSSTEHLRVLGSPAYVFEPGPEKLDARAQKGVLVGYGKRHKVYRILLNGSVREVTNVRIQEKERFAETMVGPPGIDILSDESEPLHEETNGNQTSQIEEGPHTVEREDVEPATNEWTFEEDLSLASGLHALGWGEWNRIVARDELRGRSAIDAERRAEVLGITHDNAAEILNDLFPGQSALVAELITDKITLNSKAASQAVKRELDAVMSMHVFDPKKVVEFREASTDPSAQFVRGKMIVARKNVEQDTSQQLLKARLVAQGCVLFNGSGHLVRDDDFQYERPIGLRSSRYVLAHGRAAGDLAKFDVDSAYLSADLRGPRTYLELPESVRPDAWAGFERPVVPLQKALPGLPRSGADFGAEARRRLTERGWHQTQSDMNLYHKVFESADVLLALYVDDGLLAGDISALGFAIQEMLELFKISKPVQRISENGRVDFLGMRVRAENQNEWVLDSADYCALFVKDAMKKLGYKEVGKHRIARKVHTPLHDEVVEPATASDSTCCEPWVRSLIGQLMWLARAGRPDVAHAAAWIARHVDAWNDAAAMALDRTVRYLAWHTNLGIPFKRPQVTTKQGLSMAQVDAYSDADYAGCLKTRKSTSGFLVFARVGEVDYLIDWHSSRQRACSTSTTESELAALTHTVKLGVMPILLLQEHMRKQARESCHAKPLTPIVRCDNEAAVASVKKGWSDKLLHMTKTHGVELAWLHELTEQTKNLLLMRVGTKQNTADMMTKALSADKFGLHRGRILCVAASSEGACDDIAVRPNGETGSGSVLVTRAPQPVGLDGDAPLGQLVRPTAKTREGARPLTSTRATPPQGRARTAEAKCSPAALFKRQPPLAWRLGTT</sequence>
<dbReference type="CDD" id="cd09272">
    <property type="entry name" value="RNase_HI_RT_Ty1"/>
    <property type="match status" value="1"/>
</dbReference>
<evidence type="ECO:0000259" key="7">
    <source>
        <dbReference type="PROSITE" id="PS50994"/>
    </source>
</evidence>
<dbReference type="Pfam" id="PF25597">
    <property type="entry name" value="SH3_retrovirus"/>
    <property type="match status" value="1"/>
</dbReference>
<dbReference type="GO" id="GO:0008233">
    <property type="term" value="F:peptidase activity"/>
    <property type="evidence" value="ECO:0007669"/>
    <property type="project" value="UniProtKB-KW"/>
</dbReference>
<dbReference type="PROSITE" id="PS50158">
    <property type="entry name" value="ZF_CCHC"/>
    <property type="match status" value="1"/>
</dbReference>
<dbReference type="GO" id="GO:0015074">
    <property type="term" value="P:DNA integration"/>
    <property type="evidence" value="ECO:0007669"/>
    <property type="project" value="InterPro"/>
</dbReference>
<accession>A0A5J4YZ15</accession>
<dbReference type="InterPro" id="IPR057670">
    <property type="entry name" value="SH3_retrovirus"/>
</dbReference>
<keyword evidence="9" id="KW-1185">Reference proteome</keyword>
<comment type="caution">
    <text evidence="8">The sequence shown here is derived from an EMBL/GenBank/DDBJ whole genome shotgun (WGS) entry which is preliminary data.</text>
</comment>
<name>A0A5J4YZ15_PORPP</name>
<dbReference type="Proteomes" id="UP000324585">
    <property type="component" value="Unassembled WGS sequence"/>
</dbReference>
<dbReference type="Pfam" id="PF14223">
    <property type="entry name" value="Retrotran_gag_2"/>
    <property type="match status" value="1"/>
</dbReference>
<dbReference type="CDD" id="cd00167">
    <property type="entry name" value="SANT"/>
    <property type="match status" value="1"/>
</dbReference>
<feature type="region of interest" description="Disordered" evidence="5">
    <location>
        <begin position="692"/>
        <end position="711"/>
    </location>
</feature>
<dbReference type="Pfam" id="PF22936">
    <property type="entry name" value="Pol_BBD"/>
    <property type="match status" value="1"/>
</dbReference>
<dbReference type="PROSITE" id="PS50994">
    <property type="entry name" value="INTEGRASE"/>
    <property type="match status" value="1"/>
</dbReference>
<evidence type="ECO:0000256" key="4">
    <source>
        <dbReference type="PROSITE-ProRule" id="PRU00047"/>
    </source>
</evidence>
<dbReference type="GO" id="GO:0006508">
    <property type="term" value="P:proteolysis"/>
    <property type="evidence" value="ECO:0007669"/>
    <property type="project" value="UniProtKB-KW"/>
</dbReference>
<keyword evidence="2" id="KW-0479">Metal-binding</keyword>
<evidence type="ECO:0000256" key="1">
    <source>
        <dbReference type="ARBA" id="ARBA00022670"/>
    </source>
</evidence>
<dbReference type="PANTHER" id="PTHR42648:SF28">
    <property type="entry name" value="TRANSPOSON-ENCODED PROTEIN WITH RIBONUCLEASE H-LIKE AND RETROVIRUS ZINC FINGER-LIKE DOMAINS"/>
    <property type="match status" value="1"/>
</dbReference>
<feature type="domain" description="CCHC-type" evidence="6">
    <location>
        <begin position="234"/>
        <end position="249"/>
    </location>
</feature>
<dbReference type="InterPro" id="IPR054722">
    <property type="entry name" value="PolX-like_BBD"/>
</dbReference>
<keyword evidence="4" id="KW-0862">Zinc</keyword>
<evidence type="ECO:0000313" key="9">
    <source>
        <dbReference type="Proteomes" id="UP000324585"/>
    </source>
</evidence>
<proteinExistence type="predicted"/>
<keyword evidence="4" id="KW-0863">Zinc-finger</keyword>
<dbReference type="GO" id="GO:0003676">
    <property type="term" value="F:nucleic acid binding"/>
    <property type="evidence" value="ECO:0007669"/>
    <property type="project" value="InterPro"/>
</dbReference>
<dbReference type="Pfam" id="PF00665">
    <property type="entry name" value="rve"/>
    <property type="match status" value="1"/>
</dbReference>
<dbReference type="InterPro" id="IPR039537">
    <property type="entry name" value="Retrotran_Ty1/copia-like"/>
</dbReference>
<dbReference type="OrthoDB" id="7696201at2759"/>
<feature type="domain" description="Integrase catalytic" evidence="7">
    <location>
        <begin position="446"/>
        <end position="609"/>
    </location>
</feature>
<organism evidence="8 9">
    <name type="scientific">Porphyridium purpureum</name>
    <name type="common">Red alga</name>
    <name type="synonym">Porphyridium cruentum</name>
    <dbReference type="NCBI Taxonomy" id="35688"/>
    <lineage>
        <taxon>Eukaryota</taxon>
        <taxon>Rhodophyta</taxon>
        <taxon>Bangiophyceae</taxon>
        <taxon>Porphyridiales</taxon>
        <taxon>Porphyridiaceae</taxon>
        <taxon>Porphyridium</taxon>
    </lineage>
</organism>
<dbReference type="InterPro" id="IPR012337">
    <property type="entry name" value="RNaseH-like_sf"/>
</dbReference>
<dbReference type="PANTHER" id="PTHR42648">
    <property type="entry name" value="TRANSPOSASE, PUTATIVE-RELATED"/>
    <property type="match status" value="1"/>
</dbReference>
<evidence type="ECO:0000313" key="8">
    <source>
        <dbReference type="EMBL" id="KAA8496869.1"/>
    </source>
</evidence>
<evidence type="ECO:0000256" key="3">
    <source>
        <dbReference type="ARBA" id="ARBA00022801"/>
    </source>
</evidence>
<dbReference type="Pfam" id="PF07727">
    <property type="entry name" value="RVT_2"/>
    <property type="match status" value="1"/>
</dbReference>
<gene>
    <name evidence="8" type="ORF">FVE85_0598</name>
</gene>
<dbReference type="EMBL" id="VRMN01000002">
    <property type="protein sequence ID" value="KAA8496869.1"/>
    <property type="molecule type" value="Genomic_DNA"/>
</dbReference>
<protein>
    <submittedName>
        <fullName evidence="8">Retrovirus-related Pol polyprotein from transposon TNT 1-94</fullName>
    </submittedName>
</protein>
<feature type="region of interest" description="Disordered" evidence="5">
    <location>
        <begin position="1403"/>
        <end position="1432"/>
    </location>
</feature>
<dbReference type="SUPFAM" id="SSF53098">
    <property type="entry name" value="Ribonuclease H-like"/>
    <property type="match status" value="1"/>
</dbReference>
<dbReference type="Gene3D" id="3.30.420.10">
    <property type="entry name" value="Ribonuclease H-like superfamily/Ribonuclease H"/>
    <property type="match status" value="1"/>
</dbReference>
<dbReference type="InterPro" id="IPR036397">
    <property type="entry name" value="RNaseH_sf"/>
</dbReference>
<dbReference type="InterPro" id="IPR013103">
    <property type="entry name" value="RVT_2"/>
</dbReference>
<keyword evidence="1" id="KW-0645">Protease</keyword>
<evidence type="ECO:0000256" key="5">
    <source>
        <dbReference type="SAM" id="MobiDB-lite"/>
    </source>
</evidence>
<keyword evidence="3" id="KW-0378">Hydrolase</keyword>